<dbReference type="InterPro" id="IPR006121">
    <property type="entry name" value="HMA_dom"/>
</dbReference>
<dbReference type="SFLD" id="SFLDG00002">
    <property type="entry name" value="C1.7:_P-type_atpase_like"/>
    <property type="match status" value="1"/>
</dbReference>
<dbReference type="PROSITE" id="PS00154">
    <property type="entry name" value="ATPASE_E1_E2"/>
    <property type="match status" value="1"/>
</dbReference>
<feature type="transmembrane region" description="Helical" evidence="16">
    <location>
        <begin position="417"/>
        <end position="439"/>
    </location>
</feature>
<keyword evidence="12 16" id="KW-1133">Transmembrane helix</keyword>
<dbReference type="SFLD" id="SFLDF00027">
    <property type="entry name" value="p-type_atpase"/>
    <property type="match status" value="1"/>
</dbReference>
<keyword evidence="7 16" id="KW-0547">Nucleotide-binding</keyword>
<keyword evidence="4 16" id="KW-0812">Transmembrane</keyword>
<dbReference type="EMBL" id="JAVDXV010000008">
    <property type="protein sequence ID" value="MDR7334661.1"/>
    <property type="molecule type" value="Genomic_DNA"/>
</dbReference>
<dbReference type="SUPFAM" id="SSF55008">
    <property type="entry name" value="HMA, heavy metal-associated domain"/>
    <property type="match status" value="2"/>
</dbReference>
<feature type="transmembrane region" description="Helical" evidence="16">
    <location>
        <begin position="202"/>
        <end position="221"/>
    </location>
</feature>
<keyword evidence="10" id="KW-0460">Magnesium</keyword>
<proteinExistence type="inferred from homology"/>
<keyword evidence="9 16" id="KW-0067">ATP-binding</keyword>
<keyword evidence="14" id="KW-0406">Ion transport</keyword>
<keyword evidence="16" id="KW-1003">Cell membrane</keyword>
<dbReference type="Gene3D" id="3.40.1110.10">
    <property type="entry name" value="Calcium-transporting ATPase, cytoplasmic domain N"/>
    <property type="match status" value="1"/>
</dbReference>
<keyword evidence="8" id="KW-0187">Copper transport</keyword>
<evidence type="ECO:0000256" key="14">
    <source>
        <dbReference type="ARBA" id="ARBA00023065"/>
    </source>
</evidence>
<keyword evidence="5 16" id="KW-0479">Metal-binding</keyword>
<dbReference type="PANTHER" id="PTHR43520:SF8">
    <property type="entry name" value="P-TYPE CU(+) TRANSPORTER"/>
    <property type="match status" value="1"/>
</dbReference>
<feature type="transmembrane region" description="Helical" evidence="16">
    <location>
        <begin position="172"/>
        <end position="196"/>
    </location>
</feature>
<dbReference type="InterPro" id="IPR044492">
    <property type="entry name" value="P_typ_ATPase_HD_dom"/>
</dbReference>
<evidence type="ECO:0000256" key="13">
    <source>
        <dbReference type="ARBA" id="ARBA00023008"/>
    </source>
</evidence>
<reference evidence="18 19" key="1">
    <citation type="submission" date="2023-07" db="EMBL/GenBank/DDBJ databases">
        <title>Sorghum-associated microbial communities from plants grown in Nebraska, USA.</title>
        <authorList>
            <person name="Schachtman D."/>
        </authorList>
    </citation>
    <scope>NUCLEOTIDE SEQUENCE [LARGE SCALE GENOMIC DNA]</scope>
    <source>
        <strain evidence="18 19">BE316</strain>
    </source>
</reference>
<keyword evidence="3" id="KW-0813">Transport</keyword>
<dbReference type="SUPFAM" id="SSF81665">
    <property type="entry name" value="Calcium ATPase, transmembrane domain M"/>
    <property type="match status" value="1"/>
</dbReference>
<dbReference type="InterPro" id="IPR017969">
    <property type="entry name" value="Heavy-metal-associated_CS"/>
</dbReference>
<keyword evidence="13" id="KW-0186">Copper</keyword>
<dbReference type="Gene3D" id="2.70.150.10">
    <property type="entry name" value="Calcium-transporting ATPase, cytoplasmic transduction domain A"/>
    <property type="match status" value="1"/>
</dbReference>
<evidence type="ECO:0000313" key="18">
    <source>
        <dbReference type="EMBL" id="MDR7334661.1"/>
    </source>
</evidence>
<protein>
    <submittedName>
        <fullName evidence="18">Cu+-exporting ATPase</fullName>
    </submittedName>
</protein>
<dbReference type="InterPro" id="IPR018303">
    <property type="entry name" value="ATPase_P-typ_P_site"/>
</dbReference>
<dbReference type="InterPro" id="IPR008250">
    <property type="entry name" value="ATPase_P-typ_transduc_dom_A_sf"/>
</dbReference>
<evidence type="ECO:0000256" key="10">
    <source>
        <dbReference type="ARBA" id="ARBA00022842"/>
    </source>
</evidence>
<feature type="transmembrane region" description="Helical" evidence="16">
    <location>
        <begin position="445"/>
        <end position="465"/>
    </location>
</feature>
<dbReference type="PROSITE" id="PS50846">
    <property type="entry name" value="HMA_2"/>
    <property type="match status" value="2"/>
</dbReference>
<dbReference type="Gene3D" id="3.30.70.100">
    <property type="match status" value="2"/>
</dbReference>
<evidence type="ECO:0000256" key="9">
    <source>
        <dbReference type="ARBA" id="ARBA00022840"/>
    </source>
</evidence>
<feature type="transmembrane region" description="Helical" evidence="16">
    <location>
        <begin position="786"/>
        <end position="803"/>
    </location>
</feature>
<evidence type="ECO:0000256" key="6">
    <source>
        <dbReference type="ARBA" id="ARBA00022737"/>
    </source>
</evidence>
<dbReference type="NCBIfam" id="TIGR01525">
    <property type="entry name" value="ATPase-IB_hvy"/>
    <property type="match status" value="1"/>
</dbReference>
<dbReference type="Gene3D" id="3.40.50.1000">
    <property type="entry name" value="HAD superfamily/HAD-like"/>
    <property type="match status" value="1"/>
</dbReference>
<organism evidence="18 19">
    <name type="scientific">Roseateles asaccharophilus</name>
    <dbReference type="NCBI Taxonomy" id="582607"/>
    <lineage>
        <taxon>Bacteria</taxon>
        <taxon>Pseudomonadati</taxon>
        <taxon>Pseudomonadota</taxon>
        <taxon>Betaproteobacteria</taxon>
        <taxon>Burkholderiales</taxon>
        <taxon>Sphaerotilaceae</taxon>
        <taxon>Roseateles</taxon>
    </lineage>
</organism>
<keyword evidence="11" id="KW-1278">Translocase</keyword>
<dbReference type="Proteomes" id="UP001180825">
    <property type="component" value="Unassembled WGS sequence"/>
</dbReference>
<evidence type="ECO:0000256" key="12">
    <source>
        <dbReference type="ARBA" id="ARBA00022989"/>
    </source>
</evidence>
<evidence type="ECO:0000256" key="16">
    <source>
        <dbReference type="RuleBase" id="RU362081"/>
    </source>
</evidence>
<evidence type="ECO:0000259" key="17">
    <source>
        <dbReference type="PROSITE" id="PS50846"/>
    </source>
</evidence>
<evidence type="ECO:0000256" key="5">
    <source>
        <dbReference type="ARBA" id="ARBA00022723"/>
    </source>
</evidence>
<dbReference type="InterPro" id="IPR027256">
    <property type="entry name" value="P-typ_ATPase_IB"/>
</dbReference>
<dbReference type="RefSeq" id="WP_310331248.1">
    <property type="nucleotide sequence ID" value="NZ_JAVDXV010000008.1"/>
</dbReference>
<evidence type="ECO:0000256" key="7">
    <source>
        <dbReference type="ARBA" id="ARBA00022741"/>
    </source>
</evidence>
<feature type="transmembrane region" description="Helical" evidence="16">
    <location>
        <begin position="233"/>
        <end position="255"/>
    </location>
</feature>
<dbReference type="SUPFAM" id="SSF56784">
    <property type="entry name" value="HAD-like"/>
    <property type="match status" value="1"/>
</dbReference>
<dbReference type="PROSITE" id="PS01229">
    <property type="entry name" value="COF_2"/>
    <property type="match status" value="1"/>
</dbReference>
<dbReference type="NCBIfam" id="TIGR01494">
    <property type="entry name" value="ATPase_P-type"/>
    <property type="match status" value="1"/>
</dbReference>
<name>A0ABU2ABT5_9BURK</name>
<evidence type="ECO:0000256" key="2">
    <source>
        <dbReference type="ARBA" id="ARBA00006024"/>
    </source>
</evidence>
<dbReference type="Pfam" id="PF00122">
    <property type="entry name" value="E1-E2_ATPase"/>
    <property type="match status" value="1"/>
</dbReference>
<dbReference type="SFLD" id="SFLDS00003">
    <property type="entry name" value="Haloacid_Dehalogenase"/>
    <property type="match status" value="1"/>
</dbReference>
<evidence type="ECO:0000256" key="11">
    <source>
        <dbReference type="ARBA" id="ARBA00022967"/>
    </source>
</evidence>
<keyword evidence="19" id="KW-1185">Reference proteome</keyword>
<dbReference type="PROSITE" id="PS01047">
    <property type="entry name" value="HMA_1"/>
    <property type="match status" value="2"/>
</dbReference>
<keyword evidence="6" id="KW-0677">Repeat</keyword>
<sequence length="811" mass="84826">MNSLAHTAPSADVRRWSFPITGMTCASCVARVEKALAKVPGVREASVNLATETAAVEAAADVDLAALRAAVEKAGYEVPEQALSVQIEGMTCASCVARVEKALLKVPGVIAAEVNLATEQAQVRLAAREIDMAAILRAVERAGYAARPVTEPGAVTEGAAEAAPNRHRLPEWWPVAVAGVLSAPLVLPMFTALFGLPWMLPGWLQLLLATPVQFWLGARFYRAGWKALRAGAGNMDLLVALGTTAGYGLSVYQLLVHGEHAMHQLYFEASAVVITLVLLGKWLEGRAKRQTTEAIRALQALRPDRARVRRDGTDVDVALADVRVGDLVVVRPGERVPVDGEVVEGASEIDESMITGESLPVAKHPGDRATGGSVNAEGLLLIRTLAVGAESTLARIVRLVESAQAKKAPIQRLVDRVSAVFVPVVIGIALVTLLGWGLGTGDWEGAILNAVAVLVIACPCALGLATPTAIMAGTGVAARHGVLIKDAEALEVAHGVEVVAFDKTGTLTEGKPELVAFEAVDGNDAGLLGASAAIQANSEHPLARAVMDAAKRERVGVPMAIEVRAVAGRGMAAVVRQRQLRLGSSRYMQELGVDLTALEARAQALRASGRTVSWLADVGDEPQLIGLLAFADAPKASAAHAVQELQRLGIRTVMLTGDNQGSADSVGQQLGIDEIRAEVLPEDKADIVTALKNGGHRVAMVGDGINDAPALAAADVGIAMSTGTDVAMHAAGVTLMRGDPSLVADAIDISRRTYAKIRQNLFWAFVYNVIGIPLAAFGLLSPVVAAAAMALSSVSVVTNALMLRSWKGSQQ</sequence>
<evidence type="ECO:0000256" key="4">
    <source>
        <dbReference type="ARBA" id="ARBA00022692"/>
    </source>
</evidence>
<accession>A0ABU2ABT5</accession>
<dbReference type="NCBIfam" id="TIGR01511">
    <property type="entry name" value="ATPase-IB1_Cu"/>
    <property type="match status" value="1"/>
</dbReference>
<evidence type="ECO:0000256" key="1">
    <source>
        <dbReference type="ARBA" id="ARBA00004127"/>
    </source>
</evidence>
<dbReference type="PANTHER" id="PTHR43520">
    <property type="entry name" value="ATP7, ISOFORM B"/>
    <property type="match status" value="1"/>
</dbReference>
<evidence type="ECO:0000256" key="8">
    <source>
        <dbReference type="ARBA" id="ARBA00022796"/>
    </source>
</evidence>
<dbReference type="InterPro" id="IPR036412">
    <property type="entry name" value="HAD-like_sf"/>
</dbReference>
<feature type="domain" description="HMA" evidence="17">
    <location>
        <begin position="14"/>
        <end position="79"/>
    </location>
</feature>
<comment type="similarity">
    <text evidence="2 16">Belongs to the cation transport ATPase (P-type) (TC 3.A.3) family. Type IB subfamily.</text>
</comment>
<dbReference type="PRINTS" id="PR00119">
    <property type="entry name" value="CATATPASE"/>
</dbReference>
<dbReference type="InterPro" id="IPR023214">
    <property type="entry name" value="HAD_sf"/>
</dbReference>
<feature type="domain" description="HMA" evidence="17">
    <location>
        <begin position="81"/>
        <end position="147"/>
    </location>
</feature>
<comment type="subcellular location">
    <subcellularLocation>
        <location evidence="16">Cell membrane</location>
    </subcellularLocation>
    <subcellularLocation>
        <location evidence="1">Endomembrane system</location>
        <topology evidence="1">Multi-pass membrane protein</topology>
    </subcellularLocation>
</comment>
<feature type="transmembrane region" description="Helical" evidence="16">
    <location>
        <begin position="761"/>
        <end position="780"/>
    </location>
</feature>
<evidence type="ECO:0000256" key="3">
    <source>
        <dbReference type="ARBA" id="ARBA00022448"/>
    </source>
</evidence>
<dbReference type="Pfam" id="PF00702">
    <property type="entry name" value="Hydrolase"/>
    <property type="match status" value="1"/>
</dbReference>
<dbReference type="InterPro" id="IPR001757">
    <property type="entry name" value="P_typ_ATPase"/>
</dbReference>
<dbReference type="InterPro" id="IPR036163">
    <property type="entry name" value="HMA_dom_sf"/>
</dbReference>
<dbReference type="CDD" id="cd02094">
    <property type="entry name" value="P-type_ATPase_Cu-like"/>
    <property type="match status" value="1"/>
</dbReference>
<gene>
    <name evidence="18" type="ORF">J2X21_003825</name>
</gene>
<dbReference type="PRINTS" id="PR00120">
    <property type="entry name" value="HATPASE"/>
</dbReference>
<dbReference type="CDD" id="cd00371">
    <property type="entry name" value="HMA"/>
    <property type="match status" value="2"/>
</dbReference>
<dbReference type="NCBIfam" id="TIGR00003">
    <property type="entry name" value="copper ion binding protein"/>
    <property type="match status" value="2"/>
</dbReference>
<dbReference type="InterPro" id="IPR059000">
    <property type="entry name" value="ATPase_P-type_domA"/>
</dbReference>
<dbReference type="SUPFAM" id="SSF81653">
    <property type="entry name" value="Calcium ATPase, transduction domain A"/>
    <property type="match status" value="1"/>
</dbReference>
<dbReference type="InterPro" id="IPR023298">
    <property type="entry name" value="ATPase_P-typ_TM_dom_sf"/>
</dbReference>
<dbReference type="InterPro" id="IPR006122">
    <property type="entry name" value="HMA_Cu_ion-bd"/>
</dbReference>
<dbReference type="Pfam" id="PF00403">
    <property type="entry name" value="HMA"/>
    <property type="match status" value="2"/>
</dbReference>
<dbReference type="InterPro" id="IPR023299">
    <property type="entry name" value="ATPase_P-typ_cyto_dom_N"/>
</dbReference>
<feature type="transmembrane region" description="Helical" evidence="16">
    <location>
        <begin position="261"/>
        <end position="280"/>
    </location>
</feature>
<comment type="caution">
    <text evidence="18">The sequence shown here is derived from an EMBL/GenBank/DDBJ whole genome shotgun (WGS) entry which is preliminary data.</text>
</comment>
<evidence type="ECO:0000256" key="15">
    <source>
        <dbReference type="ARBA" id="ARBA00023136"/>
    </source>
</evidence>
<keyword evidence="15 16" id="KW-0472">Membrane</keyword>
<evidence type="ECO:0000313" key="19">
    <source>
        <dbReference type="Proteomes" id="UP001180825"/>
    </source>
</evidence>